<name>A0A168SKY3_ABSGL</name>
<dbReference type="Proteomes" id="UP000078561">
    <property type="component" value="Unassembled WGS sequence"/>
</dbReference>
<feature type="region of interest" description="Disordered" evidence="1">
    <location>
        <begin position="222"/>
        <end position="241"/>
    </location>
</feature>
<feature type="compositionally biased region" description="Low complexity" evidence="1">
    <location>
        <begin position="29"/>
        <end position="47"/>
    </location>
</feature>
<evidence type="ECO:0000256" key="1">
    <source>
        <dbReference type="SAM" id="MobiDB-lite"/>
    </source>
</evidence>
<sequence>MAKKSIFSRMLFRSTKKTPSSEMDDQLRSSSGSSKANRSSASSISSDCSDKMFGNKKDHASDSILGASKQKQQHLLSLLKCSNSDDVDDFLAASDIPPQQRSLYSLRLYIATVQKLKRHQPFSMERQRAAYHLLSCLVVQQELDRFEPEFEIVGRKPRKTRYISTLLDTPVESIAPFRHPVLEAVKRKPFVETSHVITPSPSIYSMSTSSLVSSSSSTLTSSSASISSSTSSATSSCSFPPHKRNRSHYLFFNHHTPPNVKKSSHLWSSRSDPHLHASFVPQQPNIQRHLLNVGDMGSKILSPSEDEDNIPLAILKTRKTGVLLEPLHLC</sequence>
<gene>
    <name evidence="2" type="primary">ABSGL_14240.1 scaffold 14385</name>
</gene>
<dbReference type="AlphaFoldDB" id="A0A168SKY3"/>
<reference evidence="2" key="1">
    <citation type="submission" date="2016-04" db="EMBL/GenBank/DDBJ databases">
        <authorList>
            <person name="Evans L.H."/>
            <person name="Alamgir A."/>
            <person name="Owens N."/>
            <person name="Weber N.D."/>
            <person name="Virtaneva K."/>
            <person name="Barbian K."/>
            <person name="Babar A."/>
            <person name="Rosenke K."/>
        </authorList>
    </citation>
    <scope>NUCLEOTIDE SEQUENCE [LARGE SCALE GENOMIC DNA]</scope>
    <source>
        <strain evidence="2">CBS 101.48</strain>
    </source>
</reference>
<dbReference type="OrthoDB" id="2290633at2759"/>
<dbReference type="InParanoid" id="A0A168SKY3"/>
<feature type="region of interest" description="Disordered" evidence="1">
    <location>
        <begin position="1"/>
        <end position="52"/>
    </location>
</feature>
<evidence type="ECO:0000313" key="3">
    <source>
        <dbReference type="Proteomes" id="UP000078561"/>
    </source>
</evidence>
<organism evidence="2">
    <name type="scientific">Absidia glauca</name>
    <name type="common">Pin mould</name>
    <dbReference type="NCBI Taxonomy" id="4829"/>
    <lineage>
        <taxon>Eukaryota</taxon>
        <taxon>Fungi</taxon>
        <taxon>Fungi incertae sedis</taxon>
        <taxon>Mucoromycota</taxon>
        <taxon>Mucoromycotina</taxon>
        <taxon>Mucoromycetes</taxon>
        <taxon>Mucorales</taxon>
        <taxon>Cunninghamellaceae</taxon>
        <taxon>Absidia</taxon>
    </lineage>
</organism>
<dbReference type="EMBL" id="LT554895">
    <property type="protein sequence ID" value="SAM08577.1"/>
    <property type="molecule type" value="Genomic_DNA"/>
</dbReference>
<protein>
    <submittedName>
        <fullName evidence="2">Uncharacterized protein</fullName>
    </submittedName>
</protein>
<proteinExistence type="predicted"/>
<accession>A0A168SKY3</accession>
<keyword evidence="3" id="KW-1185">Reference proteome</keyword>
<feature type="compositionally biased region" description="Low complexity" evidence="1">
    <location>
        <begin position="222"/>
        <end position="238"/>
    </location>
</feature>
<evidence type="ECO:0000313" key="2">
    <source>
        <dbReference type="EMBL" id="SAM08577.1"/>
    </source>
</evidence>